<accession>A0A3M8VJJ9</accession>
<evidence type="ECO:0000313" key="3">
    <source>
        <dbReference type="Proteomes" id="UP000275401"/>
    </source>
</evidence>
<evidence type="ECO:0000313" key="2">
    <source>
        <dbReference type="EMBL" id="RNG17754.1"/>
    </source>
</evidence>
<sequence>MPDTVVARIAARAAREALSRRGDGSPPRPGLGAPRATATVHNGSARLGVSLGLPYPVDIAGTCGEIRHYVADRVSYLTGMRVDTITVSVRRLVPDVSPRRGRVR</sequence>
<feature type="region of interest" description="Disordered" evidence="1">
    <location>
        <begin position="16"/>
        <end position="37"/>
    </location>
</feature>
<proteinExistence type="predicted"/>
<organism evidence="2 3">
    <name type="scientific">Streptomyces botrytidirepellens</name>
    <dbReference type="NCBI Taxonomy" id="2486417"/>
    <lineage>
        <taxon>Bacteria</taxon>
        <taxon>Bacillati</taxon>
        <taxon>Actinomycetota</taxon>
        <taxon>Actinomycetes</taxon>
        <taxon>Kitasatosporales</taxon>
        <taxon>Streptomycetaceae</taxon>
        <taxon>Streptomyces</taxon>
    </lineage>
</organism>
<evidence type="ECO:0000256" key="1">
    <source>
        <dbReference type="SAM" id="MobiDB-lite"/>
    </source>
</evidence>
<protein>
    <recommendedName>
        <fullName evidence="4">Asp23/Gls24 family envelope stress response protein</fullName>
    </recommendedName>
</protein>
<evidence type="ECO:0008006" key="4">
    <source>
        <dbReference type="Google" id="ProtNLM"/>
    </source>
</evidence>
<keyword evidence="3" id="KW-1185">Reference proteome</keyword>
<dbReference type="Proteomes" id="UP000275401">
    <property type="component" value="Unassembled WGS sequence"/>
</dbReference>
<reference evidence="2 3" key="1">
    <citation type="submission" date="2018-11" db="EMBL/GenBank/DDBJ databases">
        <title>The Potential of Streptomyces as Biocontrol Agents against the Tomato grey mould, Botrytis cinerea (Gray mold) Frontiers in Microbiology.</title>
        <authorList>
            <person name="Li D."/>
        </authorList>
    </citation>
    <scope>NUCLEOTIDE SEQUENCE [LARGE SCALE GENOMIC DNA]</scope>
    <source>
        <strain evidence="2 3">NEAU-LD23</strain>
    </source>
</reference>
<gene>
    <name evidence="2" type="ORF">EEJ42_29650</name>
</gene>
<dbReference type="AlphaFoldDB" id="A0A3M8VJJ9"/>
<comment type="caution">
    <text evidence="2">The sequence shown here is derived from an EMBL/GenBank/DDBJ whole genome shotgun (WGS) entry which is preliminary data.</text>
</comment>
<name>A0A3M8VJJ9_9ACTN</name>
<dbReference type="EMBL" id="RIBZ01000329">
    <property type="protein sequence ID" value="RNG17754.1"/>
    <property type="molecule type" value="Genomic_DNA"/>
</dbReference>